<dbReference type="Gene3D" id="3.40.50.300">
    <property type="entry name" value="P-loop containing nucleotide triphosphate hydrolases"/>
    <property type="match status" value="1"/>
</dbReference>
<evidence type="ECO:0000313" key="2">
    <source>
        <dbReference type="Proteomes" id="UP001153737"/>
    </source>
</evidence>
<dbReference type="GO" id="GO:0005657">
    <property type="term" value="C:replication fork"/>
    <property type="evidence" value="ECO:0007669"/>
    <property type="project" value="InterPro"/>
</dbReference>
<dbReference type="PANTHER" id="PTHR46644:SF2">
    <property type="entry name" value="DNA REPAIR PROTEIN XRCC2"/>
    <property type="match status" value="1"/>
</dbReference>
<dbReference type="GO" id="GO:0033063">
    <property type="term" value="C:Rad51B-Rad51C-Rad51D-XRCC2 complex"/>
    <property type="evidence" value="ECO:0007669"/>
    <property type="project" value="InterPro"/>
</dbReference>
<dbReference type="PANTHER" id="PTHR46644">
    <property type="entry name" value="DNA REPAIR PROTEIN XRCC2"/>
    <property type="match status" value="1"/>
</dbReference>
<keyword evidence="2" id="KW-1185">Reference proteome</keyword>
<dbReference type="SUPFAM" id="SSF52540">
    <property type="entry name" value="P-loop containing nucleoside triphosphate hydrolases"/>
    <property type="match status" value="1"/>
</dbReference>
<dbReference type="OrthoDB" id="420422at2759"/>
<reference evidence="1" key="1">
    <citation type="submission" date="2022-01" db="EMBL/GenBank/DDBJ databases">
        <authorList>
            <person name="King R."/>
        </authorList>
    </citation>
    <scope>NUCLEOTIDE SEQUENCE</scope>
</reference>
<accession>A0A9P0DR42</accession>
<dbReference type="EMBL" id="OU896714">
    <property type="protein sequence ID" value="CAH1180424.1"/>
    <property type="molecule type" value="Genomic_DNA"/>
</dbReference>
<dbReference type="AlphaFoldDB" id="A0A9P0DR42"/>
<dbReference type="GO" id="GO:0042148">
    <property type="term" value="P:DNA strand invasion"/>
    <property type="evidence" value="ECO:0007669"/>
    <property type="project" value="TreeGrafter"/>
</dbReference>
<sequence>MTSIESGVQLFSRLNQKTFLEGINPHIFPEGPYPNQIVEITGHPNVCKDDLLIDLLVKCILPTEYCSEWKGSGAVFINTEFQINLFKIIKVIETHLNYKNVKEGRKGIIEDSLKNLTIYNCYGPEELEITILSLQKFIYSNENVNLVLIDNITAHYWIARQSSKMLSYYQHSMKMLEKLYNVIKDLNTLLVYVRNDKESSRKNASMKIDYRIEVIEYEDKFKAVVTNFGNESTGTIEFKVDIIVLFCV</sequence>
<organism evidence="1 2">
    <name type="scientific">Phaedon cochleariae</name>
    <name type="common">Mustard beetle</name>
    <dbReference type="NCBI Taxonomy" id="80249"/>
    <lineage>
        <taxon>Eukaryota</taxon>
        <taxon>Metazoa</taxon>
        <taxon>Ecdysozoa</taxon>
        <taxon>Arthropoda</taxon>
        <taxon>Hexapoda</taxon>
        <taxon>Insecta</taxon>
        <taxon>Pterygota</taxon>
        <taxon>Neoptera</taxon>
        <taxon>Endopterygota</taxon>
        <taxon>Coleoptera</taxon>
        <taxon>Polyphaga</taxon>
        <taxon>Cucujiformia</taxon>
        <taxon>Chrysomeloidea</taxon>
        <taxon>Chrysomelidae</taxon>
        <taxon>Chrysomelinae</taxon>
        <taxon>Chrysomelini</taxon>
        <taxon>Phaedon</taxon>
    </lineage>
</organism>
<proteinExistence type="predicted"/>
<reference evidence="1" key="2">
    <citation type="submission" date="2022-10" db="EMBL/GenBank/DDBJ databases">
        <authorList>
            <consortium name="ENA_rothamsted_submissions"/>
            <consortium name="culmorum"/>
            <person name="King R."/>
        </authorList>
    </citation>
    <scope>NUCLEOTIDE SEQUENCE</scope>
</reference>
<dbReference type="GO" id="GO:0000400">
    <property type="term" value="F:four-way junction DNA binding"/>
    <property type="evidence" value="ECO:0007669"/>
    <property type="project" value="TreeGrafter"/>
</dbReference>
<dbReference type="InterPro" id="IPR030547">
    <property type="entry name" value="XRCC2"/>
</dbReference>
<name>A0A9P0DR42_PHACE</name>
<dbReference type="GO" id="GO:0005813">
    <property type="term" value="C:centrosome"/>
    <property type="evidence" value="ECO:0007669"/>
    <property type="project" value="TreeGrafter"/>
</dbReference>
<dbReference type="InterPro" id="IPR027417">
    <property type="entry name" value="P-loop_NTPase"/>
</dbReference>
<dbReference type="Proteomes" id="UP001153737">
    <property type="component" value="Chromosome 8"/>
</dbReference>
<evidence type="ECO:0000313" key="1">
    <source>
        <dbReference type="EMBL" id="CAH1180424.1"/>
    </source>
</evidence>
<gene>
    <name evidence="1" type="ORF">PHAECO_LOCUS12012</name>
</gene>
<protein>
    <submittedName>
        <fullName evidence="1">Uncharacterized protein</fullName>
    </submittedName>
</protein>
<dbReference type="GO" id="GO:0000724">
    <property type="term" value="P:double-strand break repair via homologous recombination"/>
    <property type="evidence" value="ECO:0007669"/>
    <property type="project" value="InterPro"/>
</dbReference>